<organism evidence="1 2">
    <name type="scientific">Aspergillus piperis CBS 112811</name>
    <dbReference type="NCBI Taxonomy" id="1448313"/>
    <lineage>
        <taxon>Eukaryota</taxon>
        <taxon>Fungi</taxon>
        <taxon>Dikarya</taxon>
        <taxon>Ascomycota</taxon>
        <taxon>Pezizomycotina</taxon>
        <taxon>Eurotiomycetes</taxon>
        <taxon>Eurotiomycetidae</taxon>
        <taxon>Eurotiales</taxon>
        <taxon>Aspergillaceae</taxon>
        <taxon>Aspergillus</taxon>
        <taxon>Aspergillus subgen. Circumdati</taxon>
    </lineage>
</organism>
<reference evidence="1 2" key="1">
    <citation type="submission" date="2018-02" db="EMBL/GenBank/DDBJ databases">
        <title>The genomes of Aspergillus section Nigri reveals drivers in fungal speciation.</title>
        <authorList>
            <consortium name="DOE Joint Genome Institute"/>
            <person name="Vesth T.C."/>
            <person name="Nybo J."/>
            <person name="Theobald S."/>
            <person name="Brandl J."/>
            <person name="Frisvad J.C."/>
            <person name="Nielsen K.F."/>
            <person name="Lyhne E.K."/>
            <person name="Kogle M.E."/>
            <person name="Kuo A."/>
            <person name="Riley R."/>
            <person name="Clum A."/>
            <person name="Nolan M."/>
            <person name="Lipzen A."/>
            <person name="Salamov A."/>
            <person name="Henrissat B."/>
            <person name="Wiebenga A."/>
            <person name="De vries R.P."/>
            <person name="Grigoriev I.V."/>
            <person name="Mortensen U.H."/>
            <person name="Andersen M.R."/>
            <person name="Baker S.E."/>
        </authorList>
    </citation>
    <scope>NUCLEOTIDE SEQUENCE [LARGE SCALE GENOMIC DNA]</scope>
    <source>
        <strain evidence="1 2">CBS 112811</strain>
    </source>
</reference>
<accession>A0A8G1R2U7</accession>
<name>A0A8G1R2U7_9EURO</name>
<evidence type="ECO:0000313" key="2">
    <source>
        <dbReference type="Proteomes" id="UP000249526"/>
    </source>
</evidence>
<proteinExistence type="predicted"/>
<dbReference type="EMBL" id="KZ825062">
    <property type="protein sequence ID" value="RAH57631.1"/>
    <property type="molecule type" value="Genomic_DNA"/>
</dbReference>
<gene>
    <name evidence="1" type="ORF">BO85DRAFT_488352</name>
</gene>
<keyword evidence="2" id="KW-1185">Reference proteome</keyword>
<dbReference type="Proteomes" id="UP000249526">
    <property type="component" value="Unassembled WGS sequence"/>
</dbReference>
<sequence>MSPNSHTAIQILDKLYEHVMKLRTSVPENGQIDLRNLDNVEHVMNFDFEHLNEEAVPPLYFEPMQPADLKQFPPDPAKLRHFFDITEQDNSDPSCCRQISDLISDYATRKAVSHQHLQIVEAPDNTFYLEASLSWPYGERGWWEVCYVLEPKPEPVNGKCYPHLALHLLDRTAVAHDDGSILYSEFSALVIAMRGRALQPKVDSDSEREELYDHHVDAGEEYKEILPQPCKAMFPDEETFPVLLISCVLPQHARIFAACMYQGKLVIRQSKLYSFEWRDKAPVELFTRVFLSKPVDTKGETGLC</sequence>
<protein>
    <submittedName>
        <fullName evidence="1">Uncharacterized protein</fullName>
    </submittedName>
</protein>
<dbReference type="RefSeq" id="XP_025515553.1">
    <property type="nucleotide sequence ID" value="XM_025663527.1"/>
</dbReference>
<dbReference type="AlphaFoldDB" id="A0A8G1R2U7"/>
<dbReference type="GeneID" id="37166929"/>
<evidence type="ECO:0000313" key="1">
    <source>
        <dbReference type="EMBL" id="RAH57631.1"/>
    </source>
</evidence>